<feature type="region of interest" description="Disordered" evidence="1">
    <location>
        <begin position="162"/>
        <end position="211"/>
    </location>
</feature>
<protein>
    <submittedName>
        <fullName evidence="2">Uncharacterized protein</fullName>
    </submittedName>
</protein>
<evidence type="ECO:0000313" key="2">
    <source>
        <dbReference type="EMBL" id="VEL17648.1"/>
    </source>
</evidence>
<proteinExistence type="predicted"/>
<evidence type="ECO:0000256" key="1">
    <source>
        <dbReference type="SAM" id="MobiDB-lite"/>
    </source>
</evidence>
<dbReference type="EMBL" id="CAAALY010033568">
    <property type="protein sequence ID" value="VEL17648.1"/>
    <property type="molecule type" value="Genomic_DNA"/>
</dbReference>
<feature type="compositionally biased region" description="Basic and acidic residues" evidence="1">
    <location>
        <begin position="252"/>
        <end position="268"/>
    </location>
</feature>
<dbReference type="GO" id="GO:0005669">
    <property type="term" value="C:transcription factor TFIID complex"/>
    <property type="evidence" value="ECO:0007669"/>
    <property type="project" value="TreeGrafter"/>
</dbReference>
<feature type="compositionally biased region" description="Basic and acidic residues" evidence="1">
    <location>
        <begin position="39"/>
        <end position="83"/>
    </location>
</feature>
<comment type="caution">
    <text evidence="2">The sequence shown here is derived from an EMBL/GenBank/DDBJ whole genome shotgun (WGS) entry which is preliminary data.</text>
</comment>
<accession>A0A448WQJ7</accession>
<dbReference type="PANTHER" id="PTHR46452">
    <property type="entry name" value="TRANSCRIPTION INITIATION FACTOR TFIID SUBUNIT 3"/>
    <property type="match status" value="1"/>
</dbReference>
<dbReference type="AlphaFoldDB" id="A0A448WQJ7"/>
<dbReference type="PANTHER" id="PTHR46452:SF1">
    <property type="entry name" value="TRANSCRIPTION INITIATION FACTOR TFIID SUBUNIT 3"/>
    <property type="match status" value="1"/>
</dbReference>
<feature type="region of interest" description="Disordered" evidence="1">
    <location>
        <begin position="1"/>
        <end position="110"/>
    </location>
</feature>
<feature type="compositionally biased region" description="Basic and acidic residues" evidence="1">
    <location>
        <begin position="99"/>
        <end position="108"/>
    </location>
</feature>
<organism evidence="2 3">
    <name type="scientific">Protopolystoma xenopodis</name>
    <dbReference type="NCBI Taxonomy" id="117903"/>
    <lineage>
        <taxon>Eukaryota</taxon>
        <taxon>Metazoa</taxon>
        <taxon>Spiralia</taxon>
        <taxon>Lophotrochozoa</taxon>
        <taxon>Platyhelminthes</taxon>
        <taxon>Monogenea</taxon>
        <taxon>Polyopisthocotylea</taxon>
        <taxon>Polystomatidea</taxon>
        <taxon>Polystomatidae</taxon>
        <taxon>Protopolystoma</taxon>
    </lineage>
</organism>
<keyword evidence="3" id="KW-1185">Reference proteome</keyword>
<sequence length="319" mass="35674">MEEKEKEKEKKKEKKKEKEEKEEKEEEKEEKEEKEEEKEEKKEKEKEEKEKEEKEKEKEEEKEREEEETKKEASGSSEPRETVRASPDAARETASSEEAASRAKETSKAVKSRIVGYARGWLDSLHLPNHQRCLELVLPVKPPSDARVSRGRLNMLRRLAEAAGRETTPSWAQAEPVAGLDGTSRHLRPRPNSRLGQPSGDGDSTGPSENDLAISLVGREDAKGVPEEAELHLIVEMSAPFDDYTSSTTDAGPHDAPEGRRAQWKTEPDEGTIQPDDEAVVRCAIIVGDPAYNHSGMCRGESGYMETLIGLISSNSGLQ</sequence>
<dbReference type="GO" id="GO:0045944">
    <property type="term" value="P:positive regulation of transcription by RNA polymerase II"/>
    <property type="evidence" value="ECO:0007669"/>
    <property type="project" value="TreeGrafter"/>
</dbReference>
<feature type="region of interest" description="Disordered" evidence="1">
    <location>
        <begin position="243"/>
        <end position="273"/>
    </location>
</feature>
<feature type="compositionally biased region" description="Basic and acidic residues" evidence="1">
    <location>
        <begin position="1"/>
        <end position="21"/>
    </location>
</feature>
<evidence type="ECO:0000313" key="3">
    <source>
        <dbReference type="Proteomes" id="UP000784294"/>
    </source>
</evidence>
<reference evidence="2" key="1">
    <citation type="submission" date="2018-11" db="EMBL/GenBank/DDBJ databases">
        <authorList>
            <consortium name="Pathogen Informatics"/>
        </authorList>
    </citation>
    <scope>NUCLEOTIDE SEQUENCE</scope>
</reference>
<feature type="compositionally biased region" description="Acidic residues" evidence="1">
    <location>
        <begin position="22"/>
        <end position="38"/>
    </location>
</feature>
<gene>
    <name evidence="2" type="ORF">PXEA_LOCUS11088</name>
</gene>
<dbReference type="Proteomes" id="UP000784294">
    <property type="component" value="Unassembled WGS sequence"/>
</dbReference>
<dbReference type="GO" id="GO:0002039">
    <property type="term" value="F:p53 binding"/>
    <property type="evidence" value="ECO:0007669"/>
    <property type="project" value="TreeGrafter"/>
</dbReference>
<name>A0A448WQJ7_9PLAT</name>